<dbReference type="HOGENOM" id="CLU_028286_7_0_1"/>
<dbReference type="EMBL" id="GL988041">
    <property type="protein sequence ID" value="EGS21443.1"/>
    <property type="molecule type" value="Genomic_DNA"/>
</dbReference>
<evidence type="ECO:0000256" key="1">
    <source>
        <dbReference type="SAM" id="MobiDB-lite"/>
    </source>
</evidence>
<keyword evidence="2" id="KW-0812">Transmembrane</keyword>
<feature type="transmembrane region" description="Helical" evidence="2">
    <location>
        <begin position="16"/>
        <end position="37"/>
    </location>
</feature>
<dbReference type="RefSeq" id="XP_006693739.1">
    <property type="nucleotide sequence ID" value="XM_006693676.1"/>
</dbReference>
<evidence type="ECO:0000256" key="2">
    <source>
        <dbReference type="SAM" id="Phobius"/>
    </source>
</evidence>
<dbReference type="Pfam" id="PF03473">
    <property type="entry name" value="MOSC"/>
    <property type="match status" value="1"/>
</dbReference>
<feature type="region of interest" description="Disordered" evidence="1">
    <location>
        <begin position="59"/>
        <end position="85"/>
    </location>
</feature>
<reference evidence="4 5" key="1">
    <citation type="journal article" date="2011" name="Cell">
        <title>Insight into structure and assembly of the nuclear pore complex by utilizing the genome of a eukaryotic thermophile.</title>
        <authorList>
            <person name="Amlacher S."/>
            <person name="Sarges P."/>
            <person name="Flemming D."/>
            <person name="van Noort V."/>
            <person name="Kunze R."/>
            <person name="Devos D.P."/>
            <person name="Arumugam M."/>
            <person name="Bork P."/>
            <person name="Hurt E."/>
        </authorList>
    </citation>
    <scope>NUCLEOTIDE SEQUENCE [LARGE SCALE GENOMIC DNA]</scope>
    <source>
        <strain evidence="5">DSM 1495 / CBS 144.50 / IMI 039719</strain>
    </source>
</reference>
<accession>G0S5H8</accession>
<dbReference type="GO" id="GO:0030151">
    <property type="term" value="F:molybdenum ion binding"/>
    <property type="evidence" value="ECO:0007669"/>
    <property type="project" value="InterPro"/>
</dbReference>
<dbReference type="GO" id="GO:0030170">
    <property type="term" value="F:pyridoxal phosphate binding"/>
    <property type="evidence" value="ECO:0007669"/>
    <property type="project" value="InterPro"/>
</dbReference>
<dbReference type="Pfam" id="PF03476">
    <property type="entry name" value="MOSC_N"/>
    <property type="match status" value="1"/>
</dbReference>
<protein>
    <submittedName>
        <fullName evidence="4">Putative molybdenum ion binding protein</fullName>
    </submittedName>
</protein>
<dbReference type="eggNOG" id="KOG2362">
    <property type="taxonomic scope" value="Eukaryota"/>
</dbReference>
<dbReference type="KEGG" id="cthr:CTHT_0033010"/>
<feature type="domain" description="MOSC" evidence="3">
    <location>
        <begin position="290"/>
        <end position="461"/>
    </location>
</feature>
<keyword evidence="5" id="KW-1185">Reference proteome</keyword>
<dbReference type="PROSITE" id="PS51340">
    <property type="entry name" value="MOSC"/>
    <property type="match status" value="1"/>
</dbReference>
<dbReference type="InterPro" id="IPR005302">
    <property type="entry name" value="MoCF_Sase_C"/>
</dbReference>
<dbReference type="SUPFAM" id="SSF50800">
    <property type="entry name" value="PK beta-barrel domain-like"/>
    <property type="match status" value="1"/>
</dbReference>
<organism evidence="5">
    <name type="scientific">Chaetomium thermophilum (strain DSM 1495 / CBS 144.50 / IMI 039719)</name>
    <name type="common">Thermochaetoides thermophila</name>
    <dbReference type="NCBI Taxonomy" id="759272"/>
    <lineage>
        <taxon>Eukaryota</taxon>
        <taxon>Fungi</taxon>
        <taxon>Dikarya</taxon>
        <taxon>Ascomycota</taxon>
        <taxon>Pezizomycotina</taxon>
        <taxon>Sordariomycetes</taxon>
        <taxon>Sordariomycetidae</taxon>
        <taxon>Sordariales</taxon>
        <taxon>Chaetomiaceae</taxon>
        <taxon>Thermochaetoides</taxon>
    </lineage>
</organism>
<gene>
    <name evidence="4" type="ORF">CTHT_0033010</name>
</gene>
<evidence type="ECO:0000313" key="4">
    <source>
        <dbReference type="EMBL" id="EGS21443.1"/>
    </source>
</evidence>
<evidence type="ECO:0000313" key="5">
    <source>
        <dbReference type="Proteomes" id="UP000008066"/>
    </source>
</evidence>
<dbReference type="GO" id="GO:0003824">
    <property type="term" value="F:catalytic activity"/>
    <property type="evidence" value="ECO:0007669"/>
    <property type="project" value="InterPro"/>
</dbReference>
<evidence type="ECO:0000259" key="3">
    <source>
        <dbReference type="PROSITE" id="PS51340"/>
    </source>
</evidence>
<proteinExistence type="predicted"/>
<dbReference type="OMA" id="VYTACRT"/>
<keyword evidence="2" id="KW-1133">Transmembrane helix</keyword>
<sequence length="471" mass="53308">MDSSESPLRTGPAIDATGIFLLSVTILVFLVPLCIYFPPIPPSHRDALLETHTPIGVKAEAERRRRRRSKGKKDDVAAGSTNANGMALNGQAKPAAAATVRSLWIYPIKSCKGIEISQSRVLPTGLEHDRIYAFAQLRSPFPVGVDTPEKEKSAHRWEFITQRQFPMLATVQVELFIPDAVKARGRLGEVASEPFLLVRFPWQEPGFRGAMSWVAAKLRGGLSAVPEKQFVLPVAFPSRSEIEKRGYEFEEVTVWRDTVMALNMEKELPWELKQYLGVSNRLGIFHIDPARLRNVYRCAPTKQEAGYQPITGFQDTYPLHLLNLSSVRDFDAKIPKDENFQVLDFRRFRANIVVEGDTPYDEESWKKIRISPKPGSTKRHEPATFHVSCRTVRCKMPNVDQDTGFRHAVEPDRSLRRLREVDEGAKLKGCLGMQMTPLFDKTDRPHDLESWVEVGGEIEVLETGSHFYITQ</sequence>
<dbReference type="AlphaFoldDB" id="G0S5H8"/>
<keyword evidence="2" id="KW-0472">Membrane</keyword>
<dbReference type="OrthoDB" id="17255at2759"/>
<dbReference type="PANTHER" id="PTHR14237:SF23">
    <property type="entry name" value="MOSC DOMAIN PROTEIN (AFU_ORTHOLOGUE AFUA_7G05900)"/>
    <property type="match status" value="1"/>
</dbReference>
<dbReference type="InterPro" id="IPR011037">
    <property type="entry name" value="Pyrv_Knase-like_insert_dom_sf"/>
</dbReference>
<dbReference type="STRING" id="759272.G0S5H8"/>
<dbReference type="Proteomes" id="UP000008066">
    <property type="component" value="Unassembled WGS sequence"/>
</dbReference>
<dbReference type="InterPro" id="IPR005303">
    <property type="entry name" value="MOCOS_middle"/>
</dbReference>
<name>G0S5H8_CHATD</name>
<dbReference type="GeneID" id="18257339"/>
<dbReference type="PANTHER" id="PTHR14237">
    <property type="entry name" value="MOLYBDOPTERIN COFACTOR SULFURASE MOSC"/>
    <property type="match status" value="1"/>
</dbReference>